<reference evidence="2" key="2">
    <citation type="submission" date="2015-07" db="EMBL/GenBank/DDBJ databases">
        <title>Contrasting host-pathogen interactions and genome evolution in two generalist and specialist microsporidian pathogens of mosquitoes.</title>
        <authorList>
            <consortium name="The Broad Institute Genomics Platform"/>
            <consortium name="The Broad Institute Genome Sequencing Center for Infectious Disease"/>
            <person name="Cuomo C.A."/>
            <person name="Sanscrainte N.D."/>
            <person name="Goldberg J.M."/>
            <person name="Heiman D."/>
            <person name="Young S."/>
            <person name="Zeng Q."/>
            <person name="Becnel J.J."/>
            <person name="Birren B.W."/>
        </authorList>
    </citation>
    <scope>NUCLEOTIDE SEQUENCE [LARGE SCALE GENOMIC DNA]</scope>
    <source>
        <strain evidence="2">USNM 41457</strain>
    </source>
</reference>
<name>J9DQI5_EDHAE</name>
<sequence>MKFKFQRNLPNYQKTCYLFLDVILSLPDDILNYKQKLFYFKICKLQDQLTSHLTGQNDIKMDFFICLKYNCSFELTFDARNRFEYYIDRALFTTNRINIYNKGNEKKYKSEIQRLKNIFFSILARNGFKIAVYQMFKANIQKLGYILGEKGLNGEQLTNTFIVYF</sequence>
<protein>
    <submittedName>
        <fullName evidence="1">Uncharacterized protein</fullName>
    </submittedName>
</protein>
<dbReference type="InParanoid" id="J9DQI5"/>
<proteinExistence type="predicted"/>
<comment type="caution">
    <text evidence="1">The sequence shown here is derived from an EMBL/GenBank/DDBJ whole genome shotgun (WGS) entry which is preliminary data.</text>
</comment>
<keyword evidence="2" id="KW-1185">Reference proteome</keyword>
<evidence type="ECO:0000313" key="1">
    <source>
        <dbReference type="EMBL" id="EJW03567.1"/>
    </source>
</evidence>
<accession>J9DQI5</accession>
<dbReference type="EMBL" id="AFBI03000035">
    <property type="protein sequence ID" value="EJW03567.1"/>
    <property type="molecule type" value="Genomic_DNA"/>
</dbReference>
<dbReference type="Proteomes" id="UP000003163">
    <property type="component" value="Unassembled WGS sequence"/>
</dbReference>
<reference evidence="1 2" key="1">
    <citation type="submission" date="2011-08" db="EMBL/GenBank/DDBJ databases">
        <authorList>
            <person name="Liu Z.J."/>
            <person name="Shi F.L."/>
            <person name="Lu J.Q."/>
            <person name="Li M."/>
            <person name="Wang Z.L."/>
        </authorList>
    </citation>
    <scope>NUCLEOTIDE SEQUENCE [LARGE SCALE GENOMIC DNA]</scope>
    <source>
        <strain evidence="1 2">USNM 41457</strain>
    </source>
</reference>
<dbReference type="HOGENOM" id="CLU_1610730_0_0_1"/>
<dbReference type="AlphaFoldDB" id="J9DQI5"/>
<organism evidence="1 2">
    <name type="scientific">Edhazardia aedis (strain USNM 41457)</name>
    <name type="common">Microsporidian parasite</name>
    <dbReference type="NCBI Taxonomy" id="1003232"/>
    <lineage>
        <taxon>Eukaryota</taxon>
        <taxon>Fungi</taxon>
        <taxon>Fungi incertae sedis</taxon>
        <taxon>Microsporidia</taxon>
        <taxon>Edhazardia</taxon>
    </lineage>
</organism>
<dbReference type="VEuPathDB" id="MicrosporidiaDB:EDEG_02109"/>
<evidence type="ECO:0000313" key="2">
    <source>
        <dbReference type="Proteomes" id="UP000003163"/>
    </source>
</evidence>
<gene>
    <name evidence="1" type="ORF">EDEG_02109</name>
</gene>